<gene>
    <name evidence="2" type="primary">ABSGL_05050.1 scaffold 6272</name>
</gene>
<keyword evidence="3" id="KW-1185">Reference proteome</keyword>
<evidence type="ECO:0000256" key="1">
    <source>
        <dbReference type="SAM" id="MobiDB-lite"/>
    </source>
</evidence>
<evidence type="ECO:0000313" key="3">
    <source>
        <dbReference type="Proteomes" id="UP000078561"/>
    </source>
</evidence>
<organism evidence="2">
    <name type="scientific">Absidia glauca</name>
    <name type="common">Pin mould</name>
    <dbReference type="NCBI Taxonomy" id="4829"/>
    <lineage>
        <taxon>Eukaryota</taxon>
        <taxon>Fungi</taxon>
        <taxon>Fungi incertae sedis</taxon>
        <taxon>Mucoromycota</taxon>
        <taxon>Mucoromycotina</taxon>
        <taxon>Mucoromycetes</taxon>
        <taxon>Mucorales</taxon>
        <taxon>Cunninghamellaceae</taxon>
        <taxon>Absidia</taxon>
    </lineage>
</organism>
<feature type="region of interest" description="Disordered" evidence="1">
    <location>
        <begin position="1"/>
        <end position="45"/>
    </location>
</feature>
<accession>A0A168MY69</accession>
<dbReference type="EMBL" id="LT552697">
    <property type="protein sequence ID" value="SAL99436.1"/>
    <property type="molecule type" value="Genomic_DNA"/>
</dbReference>
<reference evidence="2" key="1">
    <citation type="submission" date="2016-04" db="EMBL/GenBank/DDBJ databases">
        <authorList>
            <person name="Evans L.H."/>
            <person name="Alamgir A."/>
            <person name="Owens N."/>
            <person name="Weber N.D."/>
            <person name="Virtaneva K."/>
            <person name="Barbian K."/>
            <person name="Babar A."/>
            <person name="Rosenke K."/>
        </authorList>
    </citation>
    <scope>NUCLEOTIDE SEQUENCE [LARGE SCALE GENOMIC DNA]</scope>
    <source>
        <strain evidence="2">CBS 101.48</strain>
    </source>
</reference>
<dbReference type="Proteomes" id="UP000078561">
    <property type="component" value="Unassembled WGS sequence"/>
</dbReference>
<proteinExistence type="predicted"/>
<dbReference type="AlphaFoldDB" id="A0A168MY69"/>
<feature type="compositionally biased region" description="Low complexity" evidence="1">
    <location>
        <begin position="9"/>
        <end position="35"/>
    </location>
</feature>
<evidence type="ECO:0000313" key="2">
    <source>
        <dbReference type="EMBL" id="SAL99436.1"/>
    </source>
</evidence>
<sequence length="103" mass="12107">MQPRKFRQPRQQIRPPRQQLRQSQQQHQQVTTTATTKEKAKRNNYSNCDNYSFQIRLYSPKGSALVTVASINDERSYDMGTAFTTFARHRRRNTEQSKIGTES</sequence>
<dbReference type="InParanoid" id="A0A168MY69"/>
<protein>
    <submittedName>
        <fullName evidence="2">Uncharacterized protein</fullName>
    </submittedName>
</protein>
<name>A0A168MY69_ABSGL</name>